<evidence type="ECO:0000259" key="1">
    <source>
        <dbReference type="SMART" id="SM00849"/>
    </source>
</evidence>
<dbReference type="Gene3D" id="3.60.15.10">
    <property type="entry name" value="Ribonuclease Z/Hydroxyacylglutathione hydrolase-like"/>
    <property type="match status" value="1"/>
</dbReference>
<dbReference type="Proteomes" id="UP000656042">
    <property type="component" value="Unassembled WGS sequence"/>
</dbReference>
<sequence length="242" mass="25007">MTSPQAIAPDLWVLPTSASNAYLWRTTAARFIVVDPGLYGDESAVLDAVAELGGNAHDVASIVLTHFHSDHAGAASALAAATGAPVCAAPRDAAVLRGETPRPLPDLTATERPLYERIAASHPGNLEAPRCAVSVELEHGDPVDDDEELIVHAVTGHTWGSIAVHIPRRSAVLTGDIAVSGPGGEVTLGPFNVDRRRARRALARLATLNARVAGVGHGQPLLRGAHEALRHAGDAASASSTG</sequence>
<dbReference type="RefSeq" id="WP_189077304.1">
    <property type="nucleotide sequence ID" value="NZ_BMMX01000001.1"/>
</dbReference>
<protein>
    <submittedName>
        <fullName evidence="2">MBL fold metallo-hydrolase</fullName>
    </submittedName>
</protein>
<reference evidence="2" key="1">
    <citation type="journal article" date="2014" name="Int. J. Syst. Evol. Microbiol.">
        <title>Complete genome sequence of Corynebacterium casei LMG S-19264T (=DSM 44701T), isolated from a smear-ripened cheese.</title>
        <authorList>
            <consortium name="US DOE Joint Genome Institute (JGI-PGF)"/>
            <person name="Walter F."/>
            <person name="Albersmeier A."/>
            <person name="Kalinowski J."/>
            <person name="Ruckert C."/>
        </authorList>
    </citation>
    <scope>NUCLEOTIDE SEQUENCE</scope>
    <source>
        <strain evidence="2">CGMCC 4.7299</strain>
    </source>
</reference>
<reference evidence="2" key="2">
    <citation type="submission" date="2020-09" db="EMBL/GenBank/DDBJ databases">
        <authorList>
            <person name="Sun Q."/>
            <person name="Zhou Y."/>
        </authorList>
    </citation>
    <scope>NUCLEOTIDE SEQUENCE</scope>
    <source>
        <strain evidence="2">CGMCC 4.7299</strain>
    </source>
</reference>
<dbReference type="SUPFAM" id="SSF56281">
    <property type="entry name" value="Metallo-hydrolase/oxidoreductase"/>
    <property type="match status" value="1"/>
</dbReference>
<dbReference type="Pfam" id="PF00753">
    <property type="entry name" value="Lactamase_B"/>
    <property type="match status" value="1"/>
</dbReference>
<organism evidence="2 3">
    <name type="scientific">Mangrovihabitans endophyticus</name>
    <dbReference type="NCBI Taxonomy" id="1751298"/>
    <lineage>
        <taxon>Bacteria</taxon>
        <taxon>Bacillati</taxon>
        <taxon>Actinomycetota</taxon>
        <taxon>Actinomycetes</taxon>
        <taxon>Micromonosporales</taxon>
        <taxon>Micromonosporaceae</taxon>
        <taxon>Mangrovihabitans</taxon>
    </lineage>
</organism>
<dbReference type="InterPro" id="IPR001279">
    <property type="entry name" value="Metallo-B-lactamas"/>
</dbReference>
<comment type="caution">
    <text evidence="2">The sequence shown here is derived from an EMBL/GenBank/DDBJ whole genome shotgun (WGS) entry which is preliminary data.</text>
</comment>
<evidence type="ECO:0000313" key="3">
    <source>
        <dbReference type="Proteomes" id="UP000656042"/>
    </source>
</evidence>
<dbReference type="SMART" id="SM00849">
    <property type="entry name" value="Lactamase_B"/>
    <property type="match status" value="1"/>
</dbReference>
<dbReference type="InterPro" id="IPR036866">
    <property type="entry name" value="RibonucZ/Hydroxyglut_hydro"/>
</dbReference>
<dbReference type="InterPro" id="IPR050855">
    <property type="entry name" value="NDM-1-like"/>
</dbReference>
<dbReference type="PANTHER" id="PTHR42951:SF17">
    <property type="entry name" value="METALLO-BETA-LACTAMASE DOMAIN-CONTAINING PROTEIN"/>
    <property type="match status" value="1"/>
</dbReference>
<proteinExistence type="predicted"/>
<accession>A0A8J3BSB6</accession>
<feature type="domain" description="Metallo-beta-lactamase" evidence="1">
    <location>
        <begin position="18"/>
        <end position="217"/>
    </location>
</feature>
<keyword evidence="3" id="KW-1185">Reference proteome</keyword>
<name>A0A8J3BSB6_9ACTN</name>
<gene>
    <name evidence="2" type="ORF">GCM10012284_04510</name>
</gene>
<dbReference type="PANTHER" id="PTHR42951">
    <property type="entry name" value="METALLO-BETA-LACTAMASE DOMAIN-CONTAINING"/>
    <property type="match status" value="1"/>
</dbReference>
<evidence type="ECO:0000313" key="2">
    <source>
        <dbReference type="EMBL" id="GGK73717.1"/>
    </source>
</evidence>
<dbReference type="EMBL" id="BMMX01000001">
    <property type="protein sequence ID" value="GGK73717.1"/>
    <property type="molecule type" value="Genomic_DNA"/>
</dbReference>
<dbReference type="AlphaFoldDB" id="A0A8J3BSB6"/>